<comment type="caution">
    <text evidence="1">The sequence shown here is derived from an EMBL/GenBank/DDBJ whole genome shotgun (WGS) entry which is preliminary data.</text>
</comment>
<name>A0AAW2PUX7_9LAMI</name>
<proteinExistence type="predicted"/>
<reference evidence="1" key="1">
    <citation type="submission" date="2020-06" db="EMBL/GenBank/DDBJ databases">
        <authorList>
            <person name="Li T."/>
            <person name="Hu X."/>
            <person name="Zhang T."/>
            <person name="Song X."/>
            <person name="Zhang H."/>
            <person name="Dai N."/>
            <person name="Sheng W."/>
            <person name="Hou X."/>
            <person name="Wei L."/>
        </authorList>
    </citation>
    <scope>NUCLEOTIDE SEQUENCE</scope>
    <source>
        <strain evidence="1">G01</strain>
        <tissue evidence="1">Leaf</tissue>
    </source>
</reference>
<evidence type="ECO:0000313" key="1">
    <source>
        <dbReference type="EMBL" id="KAL0358916.1"/>
    </source>
</evidence>
<dbReference type="EMBL" id="JACGWK010000004">
    <property type="protein sequence ID" value="KAL0358916.1"/>
    <property type="molecule type" value="Genomic_DNA"/>
</dbReference>
<organism evidence="1">
    <name type="scientific">Sesamum angustifolium</name>
    <dbReference type="NCBI Taxonomy" id="2727405"/>
    <lineage>
        <taxon>Eukaryota</taxon>
        <taxon>Viridiplantae</taxon>
        <taxon>Streptophyta</taxon>
        <taxon>Embryophyta</taxon>
        <taxon>Tracheophyta</taxon>
        <taxon>Spermatophyta</taxon>
        <taxon>Magnoliopsida</taxon>
        <taxon>eudicotyledons</taxon>
        <taxon>Gunneridae</taxon>
        <taxon>Pentapetalae</taxon>
        <taxon>asterids</taxon>
        <taxon>lamiids</taxon>
        <taxon>Lamiales</taxon>
        <taxon>Pedaliaceae</taxon>
        <taxon>Sesamum</taxon>
    </lineage>
</organism>
<accession>A0AAW2PUX7</accession>
<gene>
    <name evidence="1" type="ORF">Sangu_0741000</name>
</gene>
<protein>
    <submittedName>
        <fullName evidence="1">Uncharacterized protein</fullName>
    </submittedName>
</protein>
<reference evidence="1" key="2">
    <citation type="journal article" date="2024" name="Plant">
        <title>Genomic evolution and insights into agronomic trait innovations of Sesamum species.</title>
        <authorList>
            <person name="Miao H."/>
            <person name="Wang L."/>
            <person name="Qu L."/>
            <person name="Liu H."/>
            <person name="Sun Y."/>
            <person name="Le M."/>
            <person name="Wang Q."/>
            <person name="Wei S."/>
            <person name="Zheng Y."/>
            <person name="Lin W."/>
            <person name="Duan Y."/>
            <person name="Cao H."/>
            <person name="Xiong S."/>
            <person name="Wang X."/>
            <person name="Wei L."/>
            <person name="Li C."/>
            <person name="Ma Q."/>
            <person name="Ju M."/>
            <person name="Zhao R."/>
            <person name="Li G."/>
            <person name="Mu C."/>
            <person name="Tian Q."/>
            <person name="Mei H."/>
            <person name="Zhang T."/>
            <person name="Gao T."/>
            <person name="Zhang H."/>
        </authorList>
    </citation>
    <scope>NUCLEOTIDE SEQUENCE</scope>
    <source>
        <strain evidence="1">G01</strain>
    </source>
</reference>
<sequence>MALWIPSCCSNNESSLRRPGGGATSAFADADRLFPKCFATILKLPTLLPPDNFLGDKFAGAGAREGGGVNDSVNFAFSFCLFETFRYKGLISFRYLETASLDDFSDDIS</sequence>
<dbReference type="AlphaFoldDB" id="A0AAW2PUX7"/>